<dbReference type="OrthoDB" id="1902587at2759"/>
<dbReference type="FunFam" id="3.10.50.40:FF:000006">
    <property type="entry name" value="Peptidyl-prolyl cis-trans isomerase"/>
    <property type="match status" value="1"/>
</dbReference>
<feature type="domain" description="PPIase FKBP-type" evidence="8">
    <location>
        <begin position="42"/>
        <end position="138"/>
    </location>
</feature>
<dbReference type="PROSITE" id="PS50059">
    <property type="entry name" value="FKBP_PPIASE"/>
    <property type="match status" value="1"/>
</dbReference>
<comment type="caution">
    <text evidence="9">The sequence shown here is derived from an EMBL/GenBank/DDBJ whole genome shotgun (WGS) entry which is preliminary data.</text>
</comment>
<name>A0A0B2WWA0_METAS</name>
<comment type="catalytic activity">
    <reaction evidence="1 6">
        <text>[protein]-peptidylproline (omega=180) = [protein]-peptidylproline (omega=0)</text>
        <dbReference type="Rhea" id="RHEA:16237"/>
        <dbReference type="Rhea" id="RHEA-COMP:10747"/>
        <dbReference type="Rhea" id="RHEA-COMP:10748"/>
        <dbReference type="ChEBI" id="CHEBI:83833"/>
        <dbReference type="ChEBI" id="CHEBI:83834"/>
        <dbReference type="EC" id="5.2.1.8"/>
    </reaction>
</comment>
<dbReference type="Pfam" id="PF00254">
    <property type="entry name" value="FKBP_C"/>
    <property type="match status" value="1"/>
</dbReference>
<evidence type="ECO:0000256" key="1">
    <source>
        <dbReference type="ARBA" id="ARBA00000971"/>
    </source>
</evidence>
<evidence type="ECO:0000256" key="3">
    <source>
        <dbReference type="ARBA" id="ARBA00013194"/>
    </source>
</evidence>
<dbReference type="GO" id="GO:0003755">
    <property type="term" value="F:peptidyl-prolyl cis-trans isomerase activity"/>
    <property type="evidence" value="ECO:0007669"/>
    <property type="project" value="UniProtKB-KW"/>
</dbReference>
<dbReference type="InterPro" id="IPR044609">
    <property type="entry name" value="FKBP2/11"/>
</dbReference>
<feature type="signal peptide" evidence="7">
    <location>
        <begin position="1"/>
        <end position="20"/>
    </location>
</feature>
<reference evidence="9 10" key="1">
    <citation type="journal article" date="2014" name="Proc. Natl. Acad. Sci. U.S.A.">
        <title>Trajectory and genomic determinants of fungal-pathogen speciation and host adaptation.</title>
        <authorList>
            <person name="Hu X."/>
            <person name="Xiao G."/>
            <person name="Zheng P."/>
            <person name="Shang Y."/>
            <person name="Su Y."/>
            <person name="Zhang X."/>
            <person name="Liu X."/>
            <person name="Zhan S."/>
            <person name="St Leger R.J."/>
            <person name="Wang C."/>
        </authorList>
    </citation>
    <scope>NUCLEOTIDE SEQUENCE [LARGE SCALE GENOMIC DNA]</scope>
    <source>
        <strain evidence="9 10">ARSEF 1941</strain>
    </source>
</reference>
<evidence type="ECO:0000259" key="8">
    <source>
        <dbReference type="PROSITE" id="PS50059"/>
    </source>
</evidence>
<accession>A0A0B2WWA0</accession>
<protein>
    <recommendedName>
        <fullName evidence="3 6">peptidylprolyl isomerase</fullName>
        <ecNumber evidence="3 6">5.2.1.8</ecNumber>
    </recommendedName>
</protein>
<evidence type="ECO:0000256" key="5">
    <source>
        <dbReference type="ARBA" id="ARBA00023235"/>
    </source>
</evidence>
<evidence type="ECO:0000313" key="9">
    <source>
        <dbReference type="EMBL" id="KHN97707.1"/>
    </source>
</evidence>
<dbReference type="GeneID" id="63739177"/>
<evidence type="ECO:0000256" key="4">
    <source>
        <dbReference type="ARBA" id="ARBA00023110"/>
    </source>
</evidence>
<keyword evidence="7" id="KW-0732">Signal</keyword>
<dbReference type="PANTHER" id="PTHR45779:SF7">
    <property type="entry name" value="PEPTIDYLPROLYL ISOMERASE"/>
    <property type="match status" value="1"/>
</dbReference>
<dbReference type="EC" id="5.2.1.8" evidence="3 6"/>
<evidence type="ECO:0000256" key="7">
    <source>
        <dbReference type="SAM" id="SignalP"/>
    </source>
</evidence>
<feature type="chain" id="PRO_5002096237" description="peptidylprolyl isomerase" evidence="7">
    <location>
        <begin position="21"/>
        <end position="186"/>
    </location>
</feature>
<evidence type="ECO:0000256" key="2">
    <source>
        <dbReference type="ARBA" id="ARBA00002388"/>
    </source>
</evidence>
<dbReference type="Gene3D" id="3.10.50.40">
    <property type="match status" value="1"/>
</dbReference>
<dbReference type="AlphaFoldDB" id="A0A0B2WWA0"/>
<organism evidence="9 10">
    <name type="scientific">Metarhizium album (strain ARSEF 1941)</name>
    <dbReference type="NCBI Taxonomy" id="1081103"/>
    <lineage>
        <taxon>Eukaryota</taxon>
        <taxon>Fungi</taxon>
        <taxon>Dikarya</taxon>
        <taxon>Ascomycota</taxon>
        <taxon>Pezizomycotina</taxon>
        <taxon>Sordariomycetes</taxon>
        <taxon>Hypocreomycetidae</taxon>
        <taxon>Hypocreales</taxon>
        <taxon>Clavicipitaceae</taxon>
        <taxon>Metarhizium</taxon>
    </lineage>
</organism>
<dbReference type="EMBL" id="AZHE01000010">
    <property type="protein sequence ID" value="KHN97707.1"/>
    <property type="molecule type" value="Genomic_DNA"/>
</dbReference>
<dbReference type="RefSeq" id="XP_040678773.1">
    <property type="nucleotide sequence ID" value="XM_040823520.1"/>
</dbReference>
<keyword evidence="5 6" id="KW-0413">Isomerase</keyword>
<evidence type="ECO:0000256" key="6">
    <source>
        <dbReference type="PROSITE-ProRule" id="PRU00277"/>
    </source>
</evidence>
<dbReference type="Proteomes" id="UP000030816">
    <property type="component" value="Unassembled WGS sequence"/>
</dbReference>
<dbReference type="STRING" id="1081103.A0A0B2WWA0"/>
<dbReference type="InterPro" id="IPR001179">
    <property type="entry name" value="PPIase_FKBP_dom"/>
</dbReference>
<gene>
    <name evidence="9" type="ORF">MAM_04722</name>
</gene>
<sequence length="186" mass="19633">MRSLATLSILAASVVNLVTAAAEDLKIDVTRPVQCDRKTQKGDKVSMHYKGTLGGSGKKFDATLTMTASKGYDRGQPLSFTLGSGQVIAGWDQGLLDMCIGEKRTLTIPPELGYGERGIGPIPAGATLIFETELVGIEGVTPTEREAGEEQEEVDETKVAGQAGEKVITIVSHATKTAKTPITDDV</sequence>
<dbReference type="HOGENOM" id="CLU_013615_8_1_1"/>
<dbReference type="GO" id="GO:0005783">
    <property type="term" value="C:endoplasmic reticulum"/>
    <property type="evidence" value="ECO:0007669"/>
    <property type="project" value="TreeGrafter"/>
</dbReference>
<dbReference type="PANTHER" id="PTHR45779">
    <property type="entry name" value="PEPTIDYLPROLYL ISOMERASE"/>
    <property type="match status" value="1"/>
</dbReference>
<keyword evidence="4 6" id="KW-0697">Rotamase</keyword>
<dbReference type="InterPro" id="IPR046357">
    <property type="entry name" value="PPIase_dom_sf"/>
</dbReference>
<keyword evidence="10" id="KW-1185">Reference proteome</keyword>
<comment type="function">
    <text evidence="2">PPIases accelerate the folding of proteins. It catalyzes the cis-trans isomerization of proline imidic peptide bonds in oligopeptides.</text>
</comment>
<proteinExistence type="predicted"/>
<dbReference type="SUPFAM" id="SSF54534">
    <property type="entry name" value="FKBP-like"/>
    <property type="match status" value="1"/>
</dbReference>
<evidence type="ECO:0000313" key="10">
    <source>
        <dbReference type="Proteomes" id="UP000030816"/>
    </source>
</evidence>